<gene>
    <name evidence="2" type="ORF">S01H4_26022</name>
</gene>
<accession>X1BJW4</accession>
<protein>
    <recommendedName>
        <fullName evidence="3">Glycerophosphoryl diester phosphodiesterase membrane domain-containing protein</fullName>
    </recommendedName>
</protein>
<dbReference type="AlphaFoldDB" id="X1BJW4"/>
<organism evidence="2">
    <name type="scientific">marine sediment metagenome</name>
    <dbReference type="NCBI Taxonomy" id="412755"/>
    <lineage>
        <taxon>unclassified sequences</taxon>
        <taxon>metagenomes</taxon>
        <taxon>ecological metagenomes</taxon>
    </lineage>
</organism>
<feature type="transmembrane region" description="Helical" evidence="1">
    <location>
        <begin position="70"/>
        <end position="94"/>
    </location>
</feature>
<evidence type="ECO:0000313" key="2">
    <source>
        <dbReference type="EMBL" id="GAG81457.1"/>
    </source>
</evidence>
<keyword evidence="1" id="KW-1133">Transmembrane helix</keyword>
<reference evidence="2" key="1">
    <citation type="journal article" date="2014" name="Front. Microbiol.">
        <title>High frequency of phylogenetically diverse reductive dehalogenase-homologous genes in deep subseafloor sedimentary metagenomes.</title>
        <authorList>
            <person name="Kawai M."/>
            <person name="Futagami T."/>
            <person name="Toyoda A."/>
            <person name="Takaki Y."/>
            <person name="Nishi S."/>
            <person name="Hori S."/>
            <person name="Arai W."/>
            <person name="Tsubouchi T."/>
            <person name="Morono Y."/>
            <person name="Uchiyama I."/>
            <person name="Ito T."/>
            <person name="Fujiyama A."/>
            <person name="Inagaki F."/>
            <person name="Takami H."/>
        </authorList>
    </citation>
    <scope>NUCLEOTIDE SEQUENCE</scope>
    <source>
        <strain evidence="2">Expedition CK06-06</strain>
    </source>
</reference>
<name>X1BJW4_9ZZZZ</name>
<dbReference type="EMBL" id="BART01012475">
    <property type="protein sequence ID" value="GAG81457.1"/>
    <property type="molecule type" value="Genomic_DNA"/>
</dbReference>
<evidence type="ECO:0000256" key="1">
    <source>
        <dbReference type="SAM" id="Phobius"/>
    </source>
</evidence>
<keyword evidence="1" id="KW-0472">Membrane</keyword>
<evidence type="ECO:0008006" key="3">
    <source>
        <dbReference type="Google" id="ProtNLM"/>
    </source>
</evidence>
<sequence length="171" mass="18848">MPKVRMSLEKVFKKSWQVYKDNIGPLLLVVLLGILLISVFMVPGMVAFLVSITGSTGINEEFSFNVLTGVGLGIFIVTIILAVAASLVYSIALIKAAGEAESEAKIEIKKIFSFAYHKFWVVLITSILAGLGMFIGLILLVIPGLVLMIYFQFVIYVVLFEDKWGIDALKR</sequence>
<feature type="non-terminal residue" evidence="2">
    <location>
        <position position="171"/>
    </location>
</feature>
<keyword evidence="1" id="KW-0812">Transmembrane</keyword>
<comment type="caution">
    <text evidence="2">The sequence shown here is derived from an EMBL/GenBank/DDBJ whole genome shotgun (WGS) entry which is preliminary data.</text>
</comment>
<feature type="transmembrane region" description="Helical" evidence="1">
    <location>
        <begin position="141"/>
        <end position="160"/>
    </location>
</feature>
<feature type="transmembrane region" description="Helical" evidence="1">
    <location>
        <begin position="115"/>
        <end position="135"/>
    </location>
</feature>
<feature type="transmembrane region" description="Helical" evidence="1">
    <location>
        <begin position="23"/>
        <end position="50"/>
    </location>
</feature>
<proteinExistence type="predicted"/>